<dbReference type="NCBIfam" id="NF001246">
    <property type="entry name" value="PRK00218.1-2"/>
    <property type="match status" value="1"/>
</dbReference>
<dbReference type="EMBL" id="CDSC02000297">
    <property type="protein sequence ID" value="SEH88957.1"/>
    <property type="molecule type" value="Genomic_DNA"/>
</dbReference>
<reference evidence="6" key="1">
    <citation type="submission" date="2016-06" db="EMBL/GenBank/DDBJ databases">
        <authorList>
            <person name="Petersen J."/>
            <person name="Sayavedra L."/>
        </authorList>
    </citation>
    <scope>NUCLEOTIDE SEQUENCE [LARGE SCALE GENOMIC DNA]</scope>
    <source>
        <strain evidence="6">BazSymA</strain>
    </source>
</reference>
<dbReference type="PANTHER" id="PTHR38100">
    <property type="entry name" value="HIGH FREQUENCY LYSOGENIZATION PROTEIN HFLD"/>
    <property type="match status" value="1"/>
</dbReference>
<accession>A0A1H6LRV7</accession>
<evidence type="ECO:0000256" key="2">
    <source>
        <dbReference type="ARBA" id="ARBA00022475"/>
    </source>
</evidence>
<keyword evidence="2" id="KW-1003">Cell membrane</keyword>
<dbReference type="PANTHER" id="PTHR38100:SF1">
    <property type="entry name" value="HIGH FREQUENCY LYSOGENIZATION PROTEIN HFLD"/>
    <property type="match status" value="1"/>
</dbReference>
<name>A0A1H6LRV7_9GAMM</name>
<protein>
    <submittedName>
        <fullName evidence="5">Lysogenization regulator</fullName>
    </submittedName>
</protein>
<comment type="subcellular location">
    <subcellularLocation>
        <location evidence="1">Cytoplasm</location>
    </subcellularLocation>
</comment>
<evidence type="ECO:0000313" key="5">
    <source>
        <dbReference type="EMBL" id="SEH88957.1"/>
    </source>
</evidence>
<dbReference type="InterPro" id="IPR007451">
    <property type="entry name" value="HflD"/>
</dbReference>
<evidence type="ECO:0000256" key="4">
    <source>
        <dbReference type="ARBA" id="ARBA00023136"/>
    </source>
</evidence>
<evidence type="ECO:0000313" key="6">
    <source>
        <dbReference type="Proteomes" id="UP000198988"/>
    </source>
</evidence>
<dbReference type="OrthoDB" id="9788031at2"/>
<keyword evidence="4" id="KW-0472">Membrane</keyword>
<dbReference type="RefSeq" id="WP_090716571.1">
    <property type="nucleotide sequence ID" value="NZ_CAESAP020000237.1"/>
</dbReference>
<dbReference type="SUPFAM" id="SSF101322">
    <property type="entry name" value="YcfC-like"/>
    <property type="match status" value="1"/>
</dbReference>
<sequence>MNKFKQRTLALASLLQSTTLVDQLANTGTCNAQGNEVSLKSIMNNSTNIEEVFQSSKDLSIGLHSLKNAFSKKQKNTQNIIFYALALINLEKKLMKNQDFLSQILNEINQIKKQNFFEISHSNSLARLGELYKSTLGELNPRIMVRGEQLYLSNQHTANHIRALLLSGIRAVSLWKSQGGKTWHLLLNKKQSLKLIETFI</sequence>
<keyword evidence="3" id="KW-0963">Cytoplasm</keyword>
<evidence type="ECO:0000256" key="1">
    <source>
        <dbReference type="ARBA" id="ARBA00004496"/>
    </source>
</evidence>
<dbReference type="InterPro" id="IPR035932">
    <property type="entry name" value="HflD-like_sf"/>
</dbReference>
<proteinExistence type="predicted"/>
<dbReference type="GO" id="GO:0005737">
    <property type="term" value="C:cytoplasm"/>
    <property type="evidence" value="ECO:0007669"/>
    <property type="project" value="UniProtKB-SubCell"/>
</dbReference>
<gene>
    <name evidence="5" type="ORF">BAZSYMA_ACONTIG18579_0</name>
</gene>
<dbReference type="Gene3D" id="1.10.3890.10">
    <property type="entry name" value="HflD-like"/>
    <property type="match status" value="1"/>
</dbReference>
<dbReference type="Proteomes" id="UP000198988">
    <property type="component" value="Unassembled WGS sequence"/>
</dbReference>
<organism evidence="5 6">
    <name type="scientific">Bathymodiolus azoricus thioautotrophic gill symbiont</name>
    <dbReference type="NCBI Taxonomy" id="235205"/>
    <lineage>
        <taxon>Bacteria</taxon>
        <taxon>Pseudomonadati</taxon>
        <taxon>Pseudomonadota</taxon>
        <taxon>Gammaproteobacteria</taxon>
        <taxon>sulfur-oxidizing symbionts</taxon>
    </lineage>
</organism>
<dbReference type="Pfam" id="PF04356">
    <property type="entry name" value="DUF489"/>
    <property type="match status" value="1"/>
</dbReference>
<dbReference type="AlphaFoldDB" id="A0A1H6LRV7"/>
<evidence type="ECO:0000256" key="3">
    <source>
        <dbReference type="ARBA" id="ARBA00022490"/>
    </source>
</evidence>